<comment type="caution">
    <text evidence="1">The sequence shown here is derived from an EMBL/GenBank/DDBJ whole genome shotgun (WGS) entry which is preliminary data.</text>
</comment>
<evidence type="ECO:0000313" key="2">
    <source>
        <dbReference type="Proteomes" id="UP001627154"/>
    </source>
</evidence>
<name>A0ABD2WZF3_9HYME</name>
<gene>
    <name evidence="1" type="ORF">TKK_008114</name>
</gene>
<organism evidence="1 2">
    <name type="scientific">Trichogramma kaykai</name>
    <dbReference type="NCBI Taxonomy" id="54128"/>
    <lineage>
        <taxon>Eukaryota</taxon>
        <taxon>Metazoa</taxon>
        <taxon>Ecdysozoa</taxon>
        <taxon>Arthropoda</taxon>
        <taxon>Hexapoda</taxon>
        <taxon>Insecta</taxon>
        <taxon>Pterygota</taxon>
        <taxon>Neoptera</taxon>
        <taxon>Endopterygota</taxon>
        <taxon>Hymenoptera</taxon>
        <taxon>Apocrita</taxon>
        <taxon>Proctotrupomorpha</taxon>
        <taxon>Chalcidoidea</taxon>
        <taxon>Trichogrammatidae</taxon>
        <taxon>Trichogramma</taxon>
    </lineage>
</organism>
<reference evidence="1 2" key="1">
    <citation type="journal article" date="2024" name="bioRxiv">
        <title>A reference genome for Trichogramma kaykai: A tiny desert-dwelling parasitoid wasp with competing sex-ratio distorters.</title>
        <authorList>
            <person name="Culotta J."/>
            <person name="Lindsey A.R."/>
        </authorList>
    </citation>
    <scope>NUCLEOTIDE SEQUENCE [LARGE SCALE GENOMIC DNA]</scope>
    <source>
        <strain evidence="1 2">KSX58</strain>
    </source>
</reference>
<accession>A0ABD2WZF3</accession>
<evidence type="ECO:0000313" key="1">
    <source>
        <dbReference type="EMBL" id="KAL3397871.1"/>
    </source>
</evidence>
<protein>
    <submittedName>
        <fullName evidence="1">Uncharacterized protein</fullName>
    </submittedName>
</protein>
<sequence>MGPSPARGPEVDENLSKSVESFQGAIRGRGIANFTVPSKNCLCERRYKNIICLNCGHLMFGRVRYQCPKHKMITFLIDITNCPKCKCFEFMLNEFEVGNEEK</sequence>
<keyword evidence="2" id="KW-1185">Reference proteome</keyword>
<dbReference type="AlphaFoldDB" id="A0ABD2WZF3"/>
<dbReference type="EMBL" id="JBJJXI010000060">
    <property type="protein sequence ID" value="KAL3397871.1"/>
    <property type="molecule type" value="Genomic_DNA"/>
</dbReference>
<proteinExistence type="predicted"/>
<dbReference type="Proteomes" id="UP001627154">
    <property type="component" value="Unassembled WGS sequence"/>
</dbReference>